<feature type="non-terminal residue" evidence="7">
    <location>
        <position position="249"/>
    </location>
</feature>
<protein>
    <submittedName>
        <fullName evidence="7">Integrase</fullName>
    </submittedName>
</protein>
<evidence type="ECO:0000256" key="3">
    <source>
        <dbReference type="ARBA" id="ARBA00023125"/>
    </source>
</evidence>
<dbReference type="PANTHER" id="PTHR30629:SF2">
    <property type="entry name" value="PROPHAGE INTEGRASE INTS-RELATED"/>
    <property type="match status" value="1"/>
</dbReference>
<dbReference type="InterPro" id="IPR050808">
    <property type="entry name" value="Phage_Integrase"/>
</dbReference>
<dbReference type="InterPro" id="IPR053876">
    <property type="entry name" value="Phage_int_M"/>
</dbReference>
<dbReference type="GO" id="GO:0006310">
    <property type="term" value="P:DNA recombination"/>
    <property type="evidence" value="ECO:0007669"/>
    <property type="project" value="UniProtKB-KW"/>
</dbReference>
<comment type="caution">
    <text evidence="7">The sequence shown here is derived from an EMBL/GenBank/DDBJ whole genome shotgun (WGS) entry which is preliminary data.</text>
</comment>
<dbReference type="InterPro" id="IPR010998">
    <property type="entry name" value="Integrase_recombinase_N"/>
</dbReference>
<dbReference type="GO" id="GO:0003677">
    <property type="term" value="F:DNA binding"/>
    <property type="evidence" value="ECO:0007669"/>
    <property type="project" value="UniProtKB-UniRule"/>
</dbReference>
<dbReference type="Gene3D" id="1.10.443.10">
    <property type="entry name" value="Intergrase catalytic core"/>
    <property type="match status" value="1"/>
</dbReference>
<dbReference type="PROSITE" id="PS51900">
    <property type="entry name" value="CB"/>
    <property type="match status" value="1"/>
</dbReference>
<dbReference type="InterPro" id="IPR013762">
    <property type="entry name" value="Integrase-like_cat_sf"/>
</dbReference>
<dbReference type="Pfam" id="PF22022">
    <property type="entry name" value="Phage_int_M"/>
    <property type="match status" value="1"/>
</dbReference>
<proteinExistence type="inferred from homology"/>
<dbReference type="SUPFAM" id="SSF56349">
    <property type="entry name" value="DNA breaking-rejoining enzymes"/>
    <property type="match status" value="1"/>
</dbReference>
<feature type="domain" description="Core-binding (CB)" evidence="6">
    <location>
        <begin position="61"/>
        <end position="141"/>
    </location>
</feature>
<evidence type="ECO:0000313" key="8">
    <source>
        <dbReference type="Proteomes" id="UP000234661"/>
    </source>
</evidence>
<keyword evidence="2" id="KW-0229">DNA integration</keyword>
<reference evidence="7 8" key="1">
    <citation type="submission" date="2017-11" db="EMBL/GenBank/DDBJ databases">
        <authorList>
            <person name="Han C.G."/>
        </authorList>
    </citation>
    <scope>NUCLEOTIDE SEQUENCE [LARGE SCALE GENOMIC DNA]</scope>
    <source>
        <strain evidence="7 8">A2</strain>
    </source>
</reference>
<dbReference type="AlphaFoldDB" id="A0A2J4YNK8"/>
<evidence type="ECO:0000259" key="6">
    <source>
        <dbReference type="PROSITE" id="PS51900"/>
    </source>
</evidence>
<evidence type="ECO:0000256" key="5">
    <source>
        <dbReference type="PROSITE-ProRule" id="PRU01248"/>
    </source>
</evidence>
<dbReference type="Proteomes" id="UP000234661">
    <property type="component" value="Unassembled WGS sequence"/>
</dbReference>
<keyword evidence="3 5" id="KW-0238">DNA-binding</keyword>
<evidence type="ECO:0000313" key="7">
    <source>
        <dbReference type="EMBL" id="PLM52359.1"/>
    </source>
</evidence>
<dbReference type="InterPro" id="IPR044068">
    <property type="entry name" value="CB"/>
</dbReference>
<evidence type="ECO:0000256" key="4">
    <source>
        <dbReference type="ARBA" id="ARBA00023172"/>
    </source>
</evidence>
<evidence type="ECO:0000256" key="1">
    <source>
        <dbReference type="ARBA" id="ARBA00008857"/>
    </source>
</evidence>
<sequence length="249" mass="28703">MAGKRKNPADNWMPPRVYRGKAAYEFRNKDNKAIRLCALSEPQSAVWLAYEKAMGEEVERKTFQALAEQFMSSPDWQDLAAETRKDYTKYAGKVLPVFGKVNPDKIKPEHIRRYMDQRGMASKTQANREKSFLSRVFRWGYERGYVQHNPCQGVKKFKETARERYITDEEYKAVYDVAPDVVRATMEIAYLCLARQSDVLALTEDQIRETGIFIRQGKTGVKQIKAWSPRLRAAVALARSLPLKPGIRS</sequence>
<evidence type="ECO:0000256" key="2">
    <source>
        <dbReference type="ARBA" id="ARBA00022908"/>
    </source>
</evidence>
<organism evidence="7 8">
    <name type="scientific">Klebsiella michiganensis</name>
    <dbReference type="NCBI Taxonomy" id="1134687"/>
    <lineage>
        <taxon>Bacteria</taxon>
        <taxon>Pseudomonadati</taxon>
        <taxon>Pseudomonadota</taxon>
        <taxon>Gammaproteobacteria</taxon>
        <taxon>Enterobacterales</taxon>
        <taxon>Enterobacteriaceae</taxon>
        <taxon>Klebsiella/Raoultella group</taxon>
        <taxon>Klebsiella</taxon>
    </lineage>
</organism>
<name>A0A2J4YNK8_9ENTR</name>
<dbReference type="InterPro" id="IPR011010">
    <property type="entry name" value="DNA_brk_join_enz"/>
</dbReference>
<dbReference type="EMBL" id="PIET01001140">
    <property type="protein sequence ID" value="PLM52359.1"/>
    <property type="molecule type" value="Genomic_DNA"/>
</dbReference>
<dbReference type="Gene3D" id="1.10.150.130">
    <property type="match status" value="1"/>
</dbReference>
<comment type="similarity">
    <text evidence="1">Belongs to the 'phage' integrase family.</text>
</comment>
<accession>A0A2J4YNK8</accession>
<dbReference type="GO" id="GO:0015074">
    <property type="term" value="P:DNA integration"/>
    <property type="evidence" value="ECO:0007669"/>
    <property type="project" value="UniProtKB-KW"/>
</dbReference>
<gene>
    <name evidence="7" type="ORF">CWM85_27110</name>
</gene>
<reference evidence="7 8" key="2">
    <citation type="submission" date="2018-01" db="EMBL/GenBank/DDBJ databases">
        <title>Genomic study of Klebsiella pneumoniae.</title>
        <authorList>
            <person name="Yang Y."/>
            <person name="Bicalho R."/>
        </authorList>
    </citation>
    <scope>NUCLEOTIDE SEQUENCE [LARGE SCALE GENOMIC DNA]</scope>
    <source>
        <strain evidence="7 8">A2</strain>
    </source>
</reference>
<dbReference type="PANTHER" id="PTHR30629">
    <property type="entry name" value="PROPHAGE INTEGRASE"/>
    <property type="match status" value="1"/>
</dbReference>
<keyword evidence="4" id="KW-0233">DNA recombination</keyword>